<dbReference type="PANTHER" id="PTHR32114:SF2">
    <property type="entry name" value="ABC TRANSPORTER ABCH.3"/>
    <property type="match status" value="1"/>
</dbReference>
<dbReference type="eggNOG" id="COG0419">
    <property type="taxonomic scope" value="Bacteria"/>
</dbReference>
<feature type="coiled-coil region" evidence="1">
    <location>
        <begin position="817"/>
        <end position="916"/>
    </location>
</feature>
<dbReference type="Proteomes" id="UP000000393">
    <property type="component" value="Chromosome"/>
</dbReference>
<feature type="coiled-coil region" evidence="1">
    <location>
        <begin position="695"/>
        <end position="729"/>
    </location>
</feature>
<organism evidence="3 4">
    <name type="scientific">Nitrosococcus watsoni (strain C-113)</name>
    <dbReference type="NCBI Taxonomy" id="105559"/>
    <lineage>
        <taxon>Bacteria</taxon>
        <taxon>Pseudomonadati</taxon>
        <taxon>Pseudomonadota</taxon>
        <taxon>Gammaproteobacteria</taxon>
        <taxon>Chromatiales</taxon>
        <taxon>Chromatiaceae</taxon>
        <taxon>Nitrosococcus</taxon>
    </lineage>
</organism>
<keyword evidence="1" id="KW-0175">Coiled coil</keyword>
<name>D8K9V4_NITWC</name>
<dbReference type="STRING" id="105559.Nwat_2522"/>
<dbReference type="EMBL" id="CP002086">
    <property type="protein sequence ID" value="ADJ29312.1"/>
    <property type="molecule type" value="Genomic_DNA"/>
</dbReference>
<evidence type="ECO:0000313" key="4">
    <source>
        <dbReference type="Proteomes" id="UP000000393"/>
    </source>
</evidence>
<feature type="coiled-coil region" evidence="1">
    <location>
        <begin position="556"/>
        <end position="603"/>
    </location>
</feature>
<dbReference type="AlphaFoldDB" id="D8K9V4"/>
<dbReference type="GO" id="GO:0016887">
    <property type="term" value="F:ATP hydrolysis activity"/>
    <property type="evidence" value="ECO:0007669"/>
    <property type="project" value="InterPro"/>
</dbReference>
<dbReference type="PANTHER" id="PTHR32114">
    <property type="entry name" value="ABC TRANSPORTER ABCH.3"/>
    <property type="match status" value="1"/>
</dbReference>
<evidence type="ECO:0000256" key="1">
    <source>
        <dbReference type="SAM" id="Coils"/>
    </source>
</evidence>
<dbReference type="GO" id="GO:0006302">
    <property type="term" value="P:double-strand break repair"/>
    <property type="evidence" value="ECO:0007669"/>
    <property type="project" value="InterPro"/>
</dbReference>
<dbReference type="Pfam" id="PF13476">
    <property type="entry name" value="AAA_23"/>
    <property type="match status" value="1"/>
</dbReference>
<evidence type="ECO:0000259" key="2">
    <source>
        <dbReference type="Pfam" id="PF13476"/>
    </source>
</evidence>
<gene>
    <name evidence="3" type="ordered locus">Nwat_2522</name>
</gene>
<sequence>MRILQVRFKNLNSLVGEWQIDLTHPAFASDGIFAITGPTGAGKSTLLDAICLALYGRTPRLHRVTKSGNEIMSRQTGECFAEVTFETQAGRHRCHWSQHRARKKPDGELQAPKHEIAHADSGEIFESKIRGVADRIESATGMDFDRFTRSMLLAQGGFAAFLQAAPDERAPILEQITGTGIYSRISIRVHERQREEREQLNLLQAETAGILILEPEQEQELGQALQARRKEAADCAARFAETGKAIAWLVTIGGLQQEIADLADEAGRLQADVEAFKPQREKLNRALSAASLDGVYATLTVTRKQQVDDRAALQTGEEALPGLETAARAQAEALKSAEQQTARAKDELQVAAPRLQAIRSLDQKLADQQQAVTEGDAGCKKAAARIAADKQAKLGEQEKRARAQETLELADDYLKEHAQDEWLIGGLAGVEEQLNGLFSRQNEILHEEAAQEKAAKVLEQATQLLDSWQKQSGIGKQKLEDASRQLQRGKEALNRLLGDRLLREYRTEKETLLREMAFLTKIAELEDHRAKLEDGKPCPLCGATEHPFASGNVPVPDETEQQIDALTRLISQAENQEAAIRTLEEAESLARKNLAEADKLESVAANDKKAAEKALADVKDGLVKLGADFAERRQAVTAKLLPLGITDLPETDIASLLETLSARLKAWQAQVRKKADSEKQIADLDSEMKRLGAVIETQNTALAEKRERLESLKKALTAASEERKALYGDKKPDDEERRLNRAVADAEAAERRAREGHNALQQKWNTAQARVESLQKGIEQRAPELSRLEAGFSAALASVGFATEAQLLVARLPSAQRDELADKARALDERQTDLKARQKDRETRLATAMAQKVTDKSLEELEPQFKEQEESLKELRDIIAGLKHRLDENAAAKERIKEKQGAIEAQKKECRRWKNLHELIGSADGKKYRNFAQGLTFEVMLGHANRQLQQMTDRYLLIRDDAQPLELSVVDNYQAGEIRSTKNLSGGESFIVSLSLALGLSHMASRNVRVDSLFLDEGFGTLDEEALDTALETLAGLQQDGKLIGVISHVPALKERISSQIRVIPQTGGRSKIAGPGCGGLSAAKRAKEAG</sequence>
<keyword evidence="4" id="KW-1185">Reference proteome</keyword>
<dbReference type="RefSeq" id="WP_013221381.1">
    <property type="nucleotide sequence ID" value="NC_014315.1"/>
</dbReference>
<dbReference type="InterPro" id="IPR027417">
    <property type="entry name" value="P-loop_NTPase"/>
</dbReference>
<reference evidence="3 4" key="1">
    <citation type="submission" date="2010-06" db="EMBL/GenBank/DDBJ databases">
        <title>Complete sequence of chromosome of Nitrosococcus watsoni C-113.</title>
        <authorList>
            <consortium name="US DOE Joint Genome Institute"/>
            <person name="Lucas S."/>
            <person name="Copeland A."/>
            <person name="Lapidus A."/>
            <person name="Cheng J.-F."/>
            <person name="Bruce D."/>
            <person name="Goodwin L."/>
            <person name="Pitluck S."/>
            <person name="Malfatti S.A."/>
            <person name="Chain P.S.G."/>
            <person name="Land M."/>
            <person name="Hauser L."/>
            <person name="Kyrpides N."/>
            <person name="Ivanova N."/>
            <person name="Cambell M.A."/>
            <person name="Heidelberg J.F."/>
            <person name="Klotz M.G."/>
            <person name="Woyke T."/>
        </authorList>
    </citation>
    <scope>NUCLEOTIDE SEQUENCE [LARGE SCALE GENOMIC DNA]</scope>
    <source>
        <strain evidence="3 4">C-113</strain>
    </source>
</reference>
<dbReference type="InterPro" id="IPR038729">
    <property type="entry name" value="Rad50/SbcC_AAA"/>
</dbReference>
<dbReference type="SUPFAM" id="SSF52540">
    <property type="entry name" value="P-loop containing nucleoside triphosphate hydrolases"/>
    <property type="match status" value="1"/>
</dbReference>
<dbReference type="Pfam" id="PF13558">
    <property type="entry name" value="SbcC_Walker_B"/>
    <property type="match status" value="1"/>
</dbReference>
<feature type="domain" description="Rad50/SbcC-type AAA" evidence="2">
    <location>
        <begin position="6"/>
        <end position="208"/>
    </location>
</feature>
<dbReference type="OrthoDB" id="9795626at2"/>
<dbReference type="HOGENOM" id="CLU_004785_1_0_6"/>
<dbReference type="Gene3D" id="3.40.50.300">
    <property type="entry name" value="P-loop containing nucleotide triphosphate hydrolases"/>
    <property type="match status" value="2"/>
</dbReference>
<feature type="coiled-coil region" evidence="1">
    <location>
        <begin position="451"/>
        <end position="522"/>
    </location>
</feature>
<evidence type="ECO:0000313" key="3">
    <source>
        <dbReference type="EMBL" id="ADJ29312.1"/>
    </source>
</evidence>
<proteinExistence type="predicted"/>
<protein>
    <submittedName>
        <fullName evidence="3">SMC domain protein</fullName>
    </submittedName>
</protein>
<accession>D8K9V4</accession>
<dbReference type="KEGG" id="nwa:Nwat_2522"/>